<dbReference type="EMBL" id="SGPK01001187">
    <property type="protein sequence ID" value="THG93954.1"/>
    <property type="molecule type" value="Genomic_DNA"/>
</dbReference>
<feature type="non-terminal residue" evidence="2">
    <location>
        <position position="1"/>
    </location>
</feature>
<proteinExistence type="predicted"/>
<comment type="caution">
    <text evidence="2">The sequence shown here is derived from an EMBL/GenBank/DDBJ whole genome shotgun (WGS) entry which is preliminary data.</text>
</comment>
<sequence>LMLPGPGPAQRSGAPSESVSPVPNRRAPANAPTGPRSSAVQPPPVRLPVIPAWKPGPGYRELSEVGLHAFLARQREEDILLFLSAQIGRFEQARPGLYAEVARTSAAVRRAAGDADISTIELRAAEQRRVVAGMLRQQMEA</sequence>
<evidence type="ECO:0000313" key="3">
    <source>
        <dbReference type="Proteomes" id="UP000308199"/>
    </source>
</evidence>
<organism evidence="2 3">
    <name type="scientific">Phellinidium pouzarii</name>
    <dbReference type="NCBI Taxonomy" id="167371"/>
    <lineage>
        <taxon>Eukaryota</taxon>
        <taxon>Fungi</taxon>
        <taxon>Dikarya</taxon>
        <taxon>Basidiomycota</taxon>
        <taxon>Agaricomycotina</taxon>
        <taxon>Agaricomycetes</taxon>
        <taxon>Hymenochaetales</taxon>
        <taxon>Hymenochaetaceae</taxon>
        <taxon>Phellinidium</taxon>
    </lineage>
</organism>
<reference evidence="2 3" key="1">
    <citation type="submission" date="2019-02" db="EMBL/GenBank/DDBJ databases">
        <title>Genome sequencing of the rare red list fungi Phellinidium pouzarii.</title>
        <authorList>
            <person name="Buettner E."/>
            <person name="Kellner H."/>
        </authorList>
    </citation>
    <scope>NUCLEOTIDE SEQUENCE [LARGE SCALE GENOMIC DNA]</scope>
    <source>
        <strain evidence="2 3">DSM 108285</strain>
    </source>
</reference>
<gene>
    <name evidence="2" type="ORF">EW145_g8246</name>
</gene>
<dbReference type="Proteomes" id="UP000308199">
    <property type="component" value="Unassembled WGS sequence"/>
</dbReference>
<evidence type="ECO:0000256" key="1">
    <source>
        <dbReference type="SAM" id="MobiDB-lite"/>
    </source>
</evidence>
<protein>
    <submittedName>
        <fullName evidence="2">Uncharacterized protein</fullName>
    </submittedName>
</protein>
<feature type="compositionally biased region" description="Low complexity" evidence="1">
    <location>
        <begin position="23"/>
        <end position="32"/>
    </location>
</feature>
<feature type="region of interest" description="Disordered" evidence="1">
    <location>
        <begin position="1"/>
        <end position="46"/>
    </location>
</feature>
<accession>A0A4S4K7W4</accession>
<dbReference type="AlphaFoldDB" id="A0A4S4K7W4"/>
<evidence type="ECO:0000313" key="2">
    <source>
        <dbReference type="EMBL" id="THG93954.1"/>
    </source>
</evidence>
<keyword evidence="3" id="KW-1185">Reference proteome</keyword>
<name>A0A4S4K7W4_9AGAM</name>